<sequence length="183" mass="21523">MKYASIIALFYFCLVSCTPKPEEYFIKRILVGQRTIDTIKVIVEKKIQANSILFSYKTAFDTVSYRIDKKAKTKLKLVSPYFDADTIHLVKEYFIKIGSKNYKIDHFTASNGAIDSGVEFYWNEDLGMFFTRGRTWRNYSILQSTNENKNKVIWEIIKKVYPPINDQLLYLEQLKEEGLIIER</sequence>
<protein>
    <submittedName>
        <fullName evidence="1">Uncharacterized protein</fullName>
    </submittedName>
</protein>
<proteinExistence type="predicted"/>
<dbReference type="AlphaFoldDB" id="A0A7G7G7C4"/>
<accession>A0A7G7G7C4</accession>
<dbReference type="EMBL" id="CP055156">
    <property type="protein sequence ID" value="QNF33058.1"/>
    <property type="molecule type" value="Genomic_DNA"/>
</dbReference>
<evidence type="ECO:0000313" key="2">
    <source>
        <dbReference type="Proteomes" id="UP000515237"/>
    </source>
</evidence>
<dbReference type="KEGG" id="aswu:HUW51_10050"/>
<gene>
    <name evidence="1" type="ORF">HUW51_10050</name>
</gene>
<organism evidence="1 2">
    <name type="scientific">Adhaeribacter swui</name>
    <dbReference type="NCBI Taxonomy" id="2086471"/>
    <lineage>
        <taxon>Bacteria</taxon>
        <taxon>Pseudomonadati</taxon>
        <taxon>Bacteroidota</taxon>
        <taxon>Cytophagia</taxon>
        <taxon>Cytophagales</taxon>
        <taxon>Hymenobacteraceae</taxon>
        <taxon>Adhaeribacter</taxon>
    </lineage>
</organism>
<name>A0A7G7G7C4_9BACT</name>
<reference evidence="1 2" key="1">
    <citation type="journal article" date="2018" name="Int. J. Syst. Evol. Microbiol.">
        <title>Adhaeribacter swui sp. nov., isolated from wet mud.</title>
        <authorList>
            <person name="Kim D.U."/>
            <person name="Kim K.W."/>
            <person name="Kang M.S."/>
            <person name="Kim J.Y."/>
            <person name="Jang J.H."/>
            <person name="Kim M.K."/>
        </authorList>
    </citation>
    <scope>NUCLEOTIDE SEQUENCE [LARGE SCALE GENOMIC DNA]</scope>
    <source>
        <strain evidence="1 2">KCTC 52873</strain>
    </source>
</reference>
<dbReference type="RefSeq" id="WP_185273896.1">
    <property type="nucleotide sequence ID" value="NZ_CP055156.1"/>
</dbReference>
<keyword evidence="2" id="KW-1185">Reference proteome</keyword>
<dbReference type="Proteomes" id="UP000515237">
    <property type="component" value="Chromosome"/>
</dbReference>
<evidence type="ECO:0000313" key="1">
    <source>
        <dbReference type="EMBL" id="QNF33058.1"/>
    </source>
</evidence>